<dbReference type="Gene3D" id="1.25.40.10">
    <property type="entry name" value="Tetratricopeptide repeat domain"/>
    <property type="match status" value="3"/>
</dbReference>
<reference evidence="2" key="1">
    <citation type="submission" date="2021-10" db="EMBL/GenBank/DDBJ databases">
        <authorList>
            <person name="Piombo E."/>
        </authorList>
    </citation>
    <scope>NUCLEOTIDE SEQUENCE</scope>
</reference>
<dbReference type="SUPFAM" id="SSF52540">
    <property type="entry name" value="P-loop containing nucleoside triphosphate hydrolases"/>
    <property type="match status" value="1"/>
</dbReference>
<dbReference type="Proteomes" id="UP000696573">
    <property type="component" value="Unassembled WGS sequence"/>
</dbReference>
<dbReference type="AlphaFoldDB" id="A0A9N9VT42"/>
<dbReference type="Pfam" id="PF13424">
    <property type="entry name" value="TPR_12"/>
    <property type="match status" value="3"/>
</dbReference>
<dbReference type="Pfam" id="PF25000">
    <property type="entry name" value="DUF7779"/>
    <property type="match status" value="1"/>
</dbReference>
<dbReference type="InterPro" id="IPR053137">
    <property type="entry name" value="NLR-like"/>
</dbReference>
<dbReference type="PANTHER" id="PTHR46082:SF6">
    <property type="entry name" value="AAA+ ATPASE DOMAIN-CONTAINING PROTEIN-RELATED"/>
    <property type="match status" value="1"/>
</dbReference>
<evidence type="ECO:0000259" key="1">
    <source>
        <dbReference type="Pfam" id="PF25000"/>
    </source>
</evidence>
<name>A0A9N9VT42_9HYPO</name>
<dbReference type="InterPro" id="IPR056681">
    <property type="entry name" value="DUF7779"/>
</dbReference>
<accession>A0A9N9VT42</accession>
<protein>
    <recommendedName>
        <fullName evidence="1">DUF7779 domain-containing protein</fullName>
    </recommendedName>
</protein>
<organism evidence="2 3">
    <name type="scientific">Clonostachys rhizophaga</name>
    <dbReference type="NCBI Taxonomy" id="160324"/>
    <lineage>
        <taxon>Eukaryota</taxon>
        <taxon>Fungi</taxon>
        <taxon>Dikarya</taxon>
        <taxon>Ascomycota</taxon>
        <taxon>Pezizomycotina</taxon>
        <taxon>Sordariomycetes</taxon>
        <taxon>Hypocreomycetidae</taxon>
        <taxon>Hypocreales</taxon>
        <taxon>Bionectriaceae</taxon>
        <taxon>Clonostachys</taxon>
    </lineage>
</organism>
<dbReference type="PANTHER" id="PTHR46082">
    <property type="entry name" value="ATP/GTP-BINDING PROTEIN-RELATED"/>
    <property type="match status" value="1"/>
</dbReference>
<dbReference type="Gene3D" id="3.40.50.300">
    <property type="entry name" value="P-loop containing nucleotide triphosphate hydrolases"/>
    <property type="match status" value="1"/>
</dbReference>
<dbReference type="InterPro" id="IPR019734">
    <property type="entry name" value="TPR_rpt"/>
</dbReference>
<dbReference type="InterPro" id="IPR011990">
    <property type="entry name" value="TPR-like_helical_dom_sf"/>
</dbReference>
<dbReference type="Pfam" id="PF13374">
    <property type="entry name" value="TPR_10"/>
    <property type="match status" value="3"/>
</dbReference>
<comment type="caution">
    <text evidence="2">The sequence shown here is derived from an EMBL/GenBank/DDBJ whole genome shotgun (WGS) entry which is preliminary data.</text>
</comment>
<dbReference type="SUPFAM" id="SSF48452">
    <property type="entry name" value="TPR-like"/>
    <property type="match status" value="3"/>
</dbReference>
<dbReference type="EMBL" id="CABFNQ020000733">
    <property type="protein sequence ID" value="CAH0028566.1"/>
    <property type="molecule type" value="Genomic_DNA"/>
</dbReference>
<evidence type="ECO:0000313" key="3">
    <source>
        <dbReference type="Proteomes" id="UP000696573"/>
    </source>
</evidence>
<keyword evidence="3" id="KW-1185">Reference proteome</keyword>
<dbReference type="SMART" id="SM00028">
    <property type="entry name" value="TPR"/>
    <property type="match status" value="5"/>
</dbReference>
<evidence type="ECO:0000313" key="2">
    <source>
        <dbReference type="EMBL" id="CAH0028566.1"/>
    </source>
</evidence>
<dbReference type="OrthoDB" id="20872at2759"/>
<sequence length="1025" mass="115460">MAEVAGLAASVITIIELSAKVSALCLDYSTAVSNARADIARLRSRVDNLAATFRAVQKLLLDDTDGQVLQTARELVDPLRGCRTVLDQLQSRLDSSKTQRVMHRFGLRALRWPFNSGEIDDILSRLERHEQTITLGLQVDQTTLLLDIRQRLKRISIQPDDDASTTRNTFFMVPFERDPDFVNRPDIMMWMMEQYTGPASRMALVGMGGFGKSQIAIQFAHYIREASPQTSIFWVHASSETRFEEAYRCIADRLQLPWRNDPNVNVLGLVRDWLQREEVGPWLMVLDNADDVNLFYGTPRAGNDCVLADGNPTLLRGKSSLASFLPKRRDGTIFVTSRSLDVAEKLTGSHRAVCRISAMDDIQSLELFRNKVEGEFDEDSAAALLRALDHIPLAITQAAAYINRRAPRISVRTYLDDFCKSDRKKGSLLNSDAGDLRRDETVANSVIATWQVTFEQIRREKQSAADLLSFMSFFNPQGIPEFVLHSYRDDTSGHANAHEDKFEDDLDVLRGYSLVSTTAKGGVCEMHSLVQFCTRVWLSQVNNTEQWKRVFLLAMAKHFPSGVYETWPICQMLLPHVESILDEGPPEENQQQWTHLLTKCAWYLLVTGNYIAAEDLNEKATERRAIIFGEEHSDTLTSMSNLALTYTHQGRLKEAEELGVRVMKTRKAVLREEHPDTLTSISNLALIYWHQGRWKEAEELGVRVTELRTVILGEEHPDTLISIGILASTYSKQARWKEAKELEMQLLETRKAVLGEEHPDTLISMNNLVSAYTAQGKWKEAEELGVQAMEISSAVLGEKHPNTLTSIATLASIYSNQGRWKEAEELEVQVMEISLAVLGEKHPNTLSSMVNLAWTYRKQGQYQKAEELGVQAVKTSSAVLGEEHPNTLSSIGDLASTYWEQDRCKEAEELGVQAVKTSSAVLGEEHPHTLTSIADLAIIYWKQGRWKEAEELGMQVIETRKTVLGEEHPHTLTSMNNLAFVWNDQGRSQDALALMQHCFVARDRVLGSDHPDTVSSSITLAGWQE</sequence>
<feature type="domain" description="DUF7779" evidence="1">
    <location>
        <begin position="458"/>
        <end position="540"/>
    </location>
</feature>
<gene>
    <name evidence="2" type="ORF">CRHIZ90672A_00018885</name>
</gene>
<proteinExistence type="predicted"/>
<dbReference type="InterPro" id="IPR027417">
    <property type="entry name" value="P-loop_NTPase"/>
</dbReference>